<proteinExistence type="predicted"/>
<dbReference type="InterPro" id="IPR011990">
    <property type="entry name" value="TPR-like_helical_dom_sf"/>
</dbReference>
<dbReference type="PANTHER" id="PTHR45586:SF1">
    <property type="entry name" value="LIPOPOLYSACCHARIDE ASSEMBLY PROTEIN B"/>
    <property type="match status" value="1"/>
</dbReference>
<name>I7KG44_9LACO</name>
<accession>I7KG44</accession>
<keyword evidence="4" id="KW-1185">Reference proteome</keyword>
<protein>
    <submittedName>
        <fullName evidence="3">TPR repeat containing protein</fullName>
    </submittedName>
</protein>
<keyword evidence="2" id="KW-0802">TPR repeat</keyword>
<dbReference type="InterPro" id="IPR051012">
    <property type="entry name" value="CellSynth/LPSAsmb/PSIAsmb"/>
</dbReference>
<organism evidence="3 4">
    <name type="scientific">Lactobacillus hominis DSM 23910 = CRBIP 24.179</name>
    <dbReference type="NCBI Taxonomy" id="1423758"/>
    <lineage>
        <taxon>Bacteria</taxon>
        <taxon>Bacillati</taxon>
        <taxon>Bacillota</taxon>
        <taxon>Bacilli</taxon>
        <taxon>Lactobacillales</taxon>
        <taxon>Lactobacillaceae</taxon>
        <taxon>Lactobacillus</taxon>
    </lineage>
</organism>
<evidence type="ECO:0000313" key="3">
    <source>
        <dbReference type="EMBL" id="CCI80920.1"/>
    </source>
</evidence>
<gene>
    <name evidence="3" type="ORF">BN55_03150</name>
</gene>
<dbReference type="Proteomes" id="UP000009320">
    <property type="component" value="Unassembled WGS sequence"/>
</dbReference>
<dbReference type="Gene3D" id="1.25.40.10">
    <property type="entry name" value="Tetratricopeptide repeat domain"/>
    <property type="match status" value="2"/>
</dbReference>
<evidence type="ECO:0000256" key="1">
    <source>
        <dbReference type="ARBA" id="ARBA00022737"/>
    </source>
</evidence>
<keyword evidence="1" id="KW-0677">Repeat</keyword>
<dbReference type="Pfam" id="PF14559">
    <property type="entry name" value="TPR_19"/>
    <property type="match status" value="1"/>
</dbReference>
<comment type="caution">
    <text evidence="3">The sequence shown here is derived from an EMBL/GenBank/DDBJ whole genome shotgun (WGS) entry which is preliminary data.</text>
</comment>
<evidence type="ECO:0000313" key="4">
    <source>
        <dbReference type="Proteomes" id="UP000009320"/>
    </source>
</evidence>
<dbReference type="SUPFAM" id="SSF48452">
    <property type="entry name" value="TPR-like"/>
    <property type="match status" value="1"/>
</dbReference>
<dbReference type="OrthoDB" id="2305564at2"/>
<sequence>MDKKIMKIYDAGDHDRAIHLLIKKIDNEPKNVDNYLQLATFLIEQNSAQQALELLQKAQVVVDQPEKSSYDIAVCYYMLGEFEKSLKLIDSLPNDDETLYQKSLIFMKMGQYQKALAFALTIKKQDNKILELLGDIWLSLGELKAAHDSFAKVPEKQRSAKVNFLLGLTIFDKDQKQAEQFFSEAKKLDKNYVAQAEKQYSAIAKLIRGKDGSN</sequence>
<dbReference type="eggNOG" id="COG0457">
    <property type="taxonomic scope" value="Bacteria"/>
</dbReference>
<dbReference type="AlphaFoldDB" id="I7KG44"/>
<reference evidence="3 4" key="1">
    <citation type="submission" date="2012-06" db="EMBL/GenBank/DDBJ databases">
        <title>Draft Genome Sequence of Lactobacillus hominis Strain CRBIP 24.179T, isolated from human intestine.</title>
        <authorList>
            <person name="Cousin S."/>
            <person name="Ma L."/>
            <person name="Bizet C."/>
            <person name="Loux V."/>
            <person name="Bouchier C."/>
            <person name="Clermont D."/>
            <person name="Creno S."/>
        </authorList>
    </citation>
    <scope>NUCLEOTIDE SEQUENCE [LARGE SCALE GENOMIC DNA]</scope>
    <source>
        <strain evidence="4">CRBIP 24.179T</strain>
    </source>
</reference>
<dbReference type="RefSeq" id="WP_008469484.1">
    <property type="nucleotide sequence ID" value="NZ_AYZP01000001.1"/>
</dbReference>
<evidence type="ECO:0000256" key="2">
    <source>
        <dbReference type="ARBA" id="ARBA00022803"/>
    </source>
</evidence>
<dbReference type="STRING" id="1423758.FC41_GL000315"/>
<dbReference type="PATRIC" id="fig|1423758.3.peg.318"/>
<dbReference type="EMBL" id="CAKE01000001">
    <property type="protein sequence ID" value="CCI80920.1"/>
    <property type="molecule type" value="Genomic_DNA"/>
</dbReference>
<dbReference type="PANTHER" id="PTHR45586">
    <property type="entry name" value="TPR REPEAT-CONTAINING PROTEIN PA4667"/>
    <property type="match status" value="1"/>
</dbReference>
<dbReference type="GeneID" id="82846208"/>